<dbReference type="InterPro" id="IPR018376">
    <property type="entry name" value="Enoyl-CoA_hyd/isom_CS"/>
</dbReference>
<dbReference type="PROSITE" id="PS00166">
    <property type="entry name" value="ENOYL_COA_HYDRATASE"/>
    <property type="match status" value="1"/>
</dbReference>
<accession>A0A923MJA3</accession>
<reference evidence="8" key="1">
    <citation type="submission" date="2020-08" db="EMBL/GenBank/DDBJ databases">
        <title>Genome public.</title>
        <authorList>
            <person name="Liu C."/>
            <person name="Sun Q."/>
        </authorList>
    </citation>
    <scope>NUCLEOTIDE SEQUENCE</scope>
    <source>
        <strain evidence="8">BX15</strain>
    </source>
</reference>
<keyword evidence="9" id="KW-1185">Reference proteome</keyword>
<dbReference type="FunFam" id="1.10.12.10:FF:000001">
    <property type="entry name" value="Probable enoyl-CoA hydratase, mitochondrial"/>
    <property type="match status" value="1"/>
</dbReference>
<organism evidence="8 9">
    <name type="scientific">Dysosmobacter segnis</name>
    <dbReference type="NCBI Taxonomy" id="2763042"/>
    <lineage>
        <taxon>Bacteria</taxon>
        <taxon>Bacillati</taxon>
        <taxon>Bacillota</taxon>
        <taxon>Clostridia</taxon>
        <taxon>Eubacteriales</taxon>
        <taxon>Oscillospiraceae</taxon>
        <taxon>Dysosmobacter</taxon>
    </lineage>
</organism>
<comment type="catalytic activity">
    <reaction evidence="5">
        <text>a short-chain (3S)-3-hydroxyacyl-CoA = a short-chain (2E)-enoyl-CoA + H2O</text>
        <dbReference type="Rhea" id="RHEA:52664"/>
        <dbReference type="ChEBI" id="CHEBI:15377"/>
        <dbReference type="ChEBI" id="CHEBI:87488"/>
        <dbReference type="ChEBI" id="CHEBI:136760"/>
        <dbReference type="EC" id="4.2.1.150"/>
    </reaction>
</comment>
<evidence type="ECO:0000256" key="5">
    <source>
        <dbReference type="ARBA" id="ARBA00050624"/>
    </source>
</evidence>
<dbReference type="Proteomes" id="UP000620327">
    <property type="component" value="Unassembled WGS sequence"/>
</dbReference>
<dbReference type="InterPro" id="IPR014748">
    <property type="entry name" value="Enoyl-CoA_hydra_C"/>
</dbReference>
<evidence type="ECO:0000256" key="1">
    <source>
        <dbReference type="ARBA" id="ARBA00005086"/>
    </source>
</evidence>
<evidence type="ECO:0000313" key="9">
    <source>
        <dbReference type="Proteomes" id="UP000620327"/>
    </source>
</evidence>
<proteinExistence type="inferred from homology"/>
<dbReference type="GO" id="GO:0018812">
    <property type="term" value="F:3-hydroxyacyl-CoA dehydratase activity"/>
    <property type="evidence" value="ECO:0007669"/>
    <property type="project" value="UniProtKB-EC"/>
</dbReference>
<dbReference type="SUPFAM" id="SSF52096">
    <property type="entry name" value="ClpP/crotonase"/>
    <property type="match status" value="1"/>
</dbReference>
<dbReference type="EMBL" id="JACOQI010000006">
    <property type="protein sequence ID" value="MBC5770249.1"/>
    <property type="molecule type" value="Genomic_DNA"/>
</dbReference>
<dbReference type="InterPro" id="IPR001753">
    <property type="entry name" value="Enoyl-CoA_hydra/iso"/>
</dbReference>
<dbReference type="Gene3D" id="3.90.226.10">
    <property type="entry name" value="2-enoyl-CoA Hydratase, Chain A, domain 1"/>
    <property type="match status" value="1"/>
</dbReference>
<dbReference type="FunFam" id="3.90.226.10:FF:000009">
    <property type="entry name" value="Carnitinyl-CoA dehydratase"/>
    <property type="match status" value="1"/>
</dbReference>
<gene>
    <name evidence="8" type="ORF">H8Z83_07925</name>
</gene>
<evidence type="ECO:0000256" key="4">
    <source>
        <dbReference type="ARBA" id="ARBA00023239"/>
    </source>
</evidence>
<evidence type="ECO:0000256" key="6">
    <source>
        <dbReference type="ARBA" id="ARBA00067035"/>
    </source>
</evidence>
<evidence type="ECO:0000256" key="7">
    <source>
        <dbReference type="RuleBase" id="RU003707"/>
    </source>
</evidence>
<protein>
    <recommendedName>
        <fullName evidence="6">short-chain-enoyl-CoA hydratase</fullName>
        <ecNumber evidence="6">4.2.1.150</ecNumber>
    </recommendedName>
</protein>
<dbReference type="PANTHER" id="PTHR11941:SF54">
    <property type="entry name" value="ENOYL-COA HYDRATASE, MITOCHONDRIAL"/>
    <property type="match status" value="1"/>
</dbReference>
<evidence type="ECO:0000256" key="2">
    <source>
        <dbReference type="ARBA" id="ARBA00005254"/>
    </source>
</evidence>
<comment type="caution">
    <text evidence="8">The sequence shown here is derived from an EMBL/GenBank/DDBJ whole genome shotgun (WGS) entry which is preliminary data.</text>
</comment>
<evidence type="ECO:0000256" key="3">
    <source>
        <dbReference type="ARBA" id="ARBA00011881"/>
    </source>
</evidence>
<dbReference type="EC" id="4.2.1.150" evidence="6"/>
<name>A0A923MJA3_9FIRM</name>
<comment type="subunit">
    <text evidence="3">Homotetramer.</text>
</comment>
<comment type="pathway">
    <text evidence="1">Lipid metabolism; butanoate metabolism.</text>
</comment>
<dbReference type="Pfam" id="PF00378">
    <property type="entry name" value="ECH_1"/>
    <property type="match status" value="1"/>
</dbReference>
<keyword evidence="4" id="KW-0456">Lyase</keyword>
<dbReference type="RefSeq" id="WP_187014541.1">
    <property type="nucleotide sequence ID" value="NZ_JACOQI010000006.1"/>
</dbReference>
<dbReference type="InterPro" id="IPR029045">
    <property type="entry name" value="ClpP/crotonase-like_dom_sf"/>
</dbReference>
<dbReference type="GO" id="GO:0006635">
    <property type="term" value="P:fatty acid beta-oxidation"/>
    <property type="evidence" value="ECO:0007669"/>
    <property type="project" value="TreeGrafter"/>
</dbReference>
<evidence type="ECO:0000313" key="8">
    <source>
        <dbReference type="EMBL" id="MBC5770249.1"/>
    </source>
</evidence>
<dbReference type="Gene3D" id="1.10.12.10">
    <property type="entry name" value="Lyase 2-enoyl-coa Hydratase, Chain A, domain 2"/>
    <property type="match status" value="1"/>
</dbReference>
<dbReference type="AlphaFoldDB" id="A0A923MJA3"/>
<dbReference type="CDD" id="cd06558">
    <property type="entry name" value="crotonase-like"/>
    <property type="match status" value="1"/>
</dbReference>
<sequence length="254" mass="26898">MGISVRYEGAVAVVSIHRPEALNALNRELIDQLDACISEIESRKEVKCVILHGSKNFAAGADIAQMADCDPEGAKAFAFSPVYNRMVQLPVPTIAAMEGYALGGGLELALACDLRICGESAKLGFPEIGLGIMPGAGGTIRAPRLIGGAKAMEMIFTGSSLSAADAERIGLVNRVVSDGDVLTAAMEMAMKIAKKSRAALEVAKHSILAGMEMTSVTEAVAMEAENWSGMFATYDQKEGMHAFLEKRKPSFADR</sequence>
<dbReference type="PANTHER" id="PTHR11941">
    <property type="entry name" value="ENOYL-COA HYDRATASE-RELATED"/>
    <property type="match status" value="1"/>
</dbReference>
<comment type="similarity">
    <text evidence="2 7">Belongs to the enoyl-CoA hydratase/isomerase family.</text>
</comment>